<gene>
    <name evidence="2" type="ORF">HDU87_004366</name>
</gene>
<dbReference type="PANTHER" id="PTHR11060:SF0">
    <property type="entry name" value="PROTEIN MEMO1"/>
    <property type="match status" value="1"/>
</dbReference>
<dbReference type="Proteomes" id="UP001212152">
    <property type="component" value="Unassembled WGS sequence"/>
</dbReference>
<dbReference type="AlphaFoldDB" id="A0AAD5XMJ8"/>
<sequence length="300" mass="32940">MTIRKASHAGSWYSSGEKQLAGELRGWITAAHSEANPTCRAIISPHAGYAYCGPTAAWAYKCIDVKKIKRVFILGPSHHYYLESCALSQCSRYATPLGDFDLDEKLIAELAKTGNFETMKVDQDEDEHSIEMQLPILYHMFTAAGSDIPTVVPILVGSISTTTETKFGEILAPYLADPSNLFIISSDFCHYGSRFAFTSLPSLEVDGGKEAPIHKRIEALDRQGMAEIESLDHKRFANYCKKTKNTICGRHPIGVLLAAVEKLKGTDAELKFVDYSQSGQAQSPRDSSVSYAAAYLSLKA</sequence>
<dbReference type="CDD" id="cd07361">
    <property type="entry name" value="MEMO_like"/>
    <property type="match status" value="1"/>
</dbReference>
<keyword evidence="3" id="KW-1185">Reference proteome</keyword>
<dbReference type="Pfam" id="PF01875">
    <property type="entry name" value="Memo"/>
    <property type="match status" value="1"/>
</dbReference>
<comment type="caution">
    <text evidence="2">The sequence shown here is derived from an EMBL/GenBank/DDBJ whole genome shotgun (WGS) entry which is preliminary data.</text>
</comment>
<dbReference type="Gene3D" id="3.40.830.10">
    <property type="entry name" value="LigB-like"/>
    <property type="match status" value="1"/>
</dbReference>
<organism evidence="2 3">
    <name type="scientific">Geranomyces variabilis</name>
    <dbReference type="NCBI Taxonomy" id="109894"/>
    <lineage>
        <taxon>Eukaryota</taxon>
        <taxon>Fungi</taxon>
        <taxon>Fungi incertae sedis</taxon>
        <taxon>Chytridiomycota</taxon>
        <taxon>Chytridiomycota incertae sedis</taxon>
        <taxon>Chytridiomycetes</taxon>
        <taxon>Spizellomycetales</taxon>
        <taxon>Powellomycetaceae</taxon>
        <taxon>Geranomyces</taxon>
    </lineage>
</organism>
<reference evidence="2" key="1">
    <citation type="submission" date="2020-05" db="EMBL/GenBank/DDBJ databases">
        <title>Phylogenomic resolution of chytrid fungi.</title>
        <authorList>
            <person name="Stajich J.E."/>
            <person name="Amses K."/>
            <person name="Simmons R."/>
            <person name="Seto K."/>
            <person name="Myers J."/>
            <person name="Bonds A."/>
            <person name="Quandt C.A."/>
            <person name="Barry K."/>
            <person name="Liu P."/>
            <person name="Grigoriev I."/>
            <person name="Longcore J.E."/>
            <person name="James T.Y."/>
        </authorList>
    </citation>
    <scope>NUCLEOTIDE SEQUENCE</scope>
    <source>
        <strain evidence="2">JEL0379</strain>
    </source>
</reference>
<dbReference type="PANTHER" id="PTHR11060">
    <property type="entry name" value="PROTEIN MEMO1"/>
    <property type="match status" value="1"/>
</dbReference>
<protein>
    <submittedName>
        <fullName evidence="2">Uncharacterized protein</fullName>
    </submittedName>
</protein>
<accession>A0AAD5XMJ8</accession>
<evidence type="ECO:0000313" key="3">
    <source>
        <dbReference type="Proteomes" id="UP001212152"/>
    </source>
</evidence>
<evidence type="ECO:0000256" key="1">
    <source>
        <dbReference type="ARBA" id="ARBA00006315"/>
    </source>
</evidence>
<evidence type="ECO:0000313" key="2">
    <source>
        <dbReference type="EMBL" id="KAJ3177613.1"/>
    </source>
</evidence>
<name>A0AAD5XMJ8_9FUNG</name>
<comment type="similarity">
    <text evidence="1">Belongs to the MEMO1 family.</text>
</comment>
<dbReference type="EMBL" id="JADGJQ010000032">
    <property type="protein sequence ID" value="KAJ3177613.1"/>
    <property type="molecule type" value="Genomic_DNA"/>
</dbReference>
<dbReference type="NCBIfam" id="TIGR04336">
    <property type="entry name" value="AmmeMemoSam_B"/>
    <property type="match status" value="1"/>
</dbReference>
<proteinExistence type="inferred from homology"/>
<dbReference type="InterPro" id="IPR002737">
    <property type="entry name" value="MEMO1_fam"/>
</dbReference>
<dbReference type="HAMAP" id="MF_00055">
    <property type="entry name" value="MEMO1"/>
    <property type="match status" value="1"/>
</dbReference>